<accession>A0A1G2C0Z4</accession>
<feature type="transmembrane region" description="Helical" evidence="1">
    <location>
        <begin position="9"/>
        <end position="30"/>
    </location>
</feature>
<keyword evidence="1" id="KW-0472">Membrane</keyword>
<feature type="transmembrane region" description="Helical" evidence="1">
    <location>
        <begin position="76"/>
        <end position="94"/>
    </location>
</feature>
<name>A0A1G2C0Z4_9BACT</name>
<feature type="transmembrane region" description="Helical" evidence="1">
    <location>
        <begin position="100"/>
        <end position="118"/>
    </location>
</feature>
<organism evidence="2 3">
    <name type="scientific">Candidatus Komeilibacteria bacterium RIFOXYC1_FULL_37_11</name>
    <dbReference type="NCBI Taxonomy" id="1798555"/>
    <lineage>
        <taxon>Bacteria</taxon>
        <taxon>Candidatus Komeiliibacteriota</taxon>
    </lineage>
</organism>
<comment type="caution">
    <text evidence="2">The sequence shown here is derived from an EMBL/GenBank/DDBJ whole genome shotgun (WGS) entry which is preliminary data.</text>
</comment>
<gene>
    <name evidence="2" type="ORF">A2406_01390</name>
</gene>
<evidence type="ECO:0000256" key="1">
    <source>
        <dbReference type="SAM" id="Phobius"/>
    </source>
</evidence>
<feature type="transmembrane region" description="Helical" evidence="1">
    <location>
        <begin position="36"/>
        <end position="55"/>
    </location>
</feature>
<evidence type="ECO:0000313" key="3">
    <source>
        <dbReference type="Proteomes" id="UP000177626"/>
    </source>
</evidence>
<reference evidence="2 3" key="1">
    <citation type="journal article" date="2016" name="Nat. Commun.">
        <title>Thousands of microbial genomes shed light on interconnected biogeochemical processes in an aquifer system.</title>
        <authorList>
            <person name="Anantharaman K."/>
            <person name="Brown C.T."/>
            <person name="Hug L.A."/>
            <person name="Sharon I."/>
            <person name="Castelle C.J."/>
            <person name="Probst A.J."/>
            <person name="Thomas B.C."/>
            <person name="Singh A."/>
            <person name="Wilkins M.J."/>
            <person name="Karaoz U."/>
            <person name="Brodie E.L."/>
            <person name="Williams K.H."/>
            <person name="Hubbard S.S."/>
            <person name="Banfield J.F."/>
        </authorList>
    </citation>
    <scope>NUCLEOTIDE SEQUENCE [LARGE SCALE GENOMIC DNA]</scope>
</reference>
<evidence type="ECO:0000313" key="2">
    <source>
        <dbReference type="EMBL" id="OGY94097.1"/>
    </source>
</evidence>
<proteinExistence type="predicted"/>
<dbReference type="AlphaFoldDB" id="A0A1G2C0Z4"/>
<keyword evidence="1" id="KW-0812">Transmembrane</keyword>
<protein>
    <submittedName>
        <fullName evidence="2">Uncharacterized protein</fullName>
    </submittedName>
</protein>
<keyword evidence="1" id="KW-1133">Transmembrane helix</keyword>
<sequence length="128" mass="15038">MKQLTLELLFWKILSDVWGSVTAIFFLLTFFKVYDLSHILSDVTIIYLSILSIFTGIKELNRWKNKQFLSRYHGEVFIILWTILMLGFILLSAYDKSHYKISTEFTATYLSVLGIFAISRKSKNLKLR</sequence>
<dbReference type="Proteomes" id="UP000177626">
    <property type="component" value="Unassembled WGS sequence"/>
</dbReference>
<dbReference type="EMBL" id="MHKQ01000012">
    <property type="protein sequence ID" value="OGY94097.1"/>
    <property type="molecule type" value="Genomic_DNA"/>
</dbReference>